<accession>F6B8I2</accession>
<dbReference type="PANTHER" id="PTHR30404:SF0">
    <property type="entry name" value="N-ACETYLMURAMOYL-L-ALANINE AMIDASE AMIC"/>
    <property type="match status" value="1"/>
</dbReference>
<evidence type="ECO:0000256" key="2">
    <source>
        <dbReference type="SAM" id="Phobius"/>
    </source>
</evidence>
<dbReference type="GO" id="GO:0030288">
    <property type="term" value="C:outer membrane-bounded periplasmic space"/>
    <property type="evidence" value="ECO:0007669"/>
    <property type="project" value="TreeGrafter"/>
</dbReference>
<dbReference type="SMART" id="SM00646">
    <property type="entry name" value="Ami_3"/>
    <property type="match status" value="1"/>
</dbReference>
<evidence type="ECO:0000313" key="4">
    <source>
        <dbReference type="EMBL" id="AEF93554.1"/>
    </source>
</evidence>
<keyword evidence="2" id="KW-0812">Transmembrane</keyword>
<feature type="transmembrane region" description="Helical" evidence="2">
    <location>
        <begin position="15"/>
        <end position="35"/>
    </location>
</feature>
<keyword evidence="2" id="KW-1133">Transmembrane helix</keyword>
<dbReference type="STRING" id="868595.Desca_0669"/>
<dbReference type="GO" id="GO:0008745">
    <property type="term" value="F:N-acetylmuramoyl-L-alanine amidase activity"/>
    <property type="evidence" value="ECO:0007669"/>
    <property type="project" value="InterPro"/>
</dbReference>
<gene>
    <name evidence="4" type="ordered locus">Desca_0669</name>
</gene>
<feature type="domain" description="MurNAc-LAA" evidence="3">
    <location>
        <begin position="129"/>
        <end position="238"/>
    </location>
</feature>
<dbReference type="eggNOG" id="COG0860">
    <property type="taxonomic scope" value="Bacteria"/>
</dbReference>
<reference evidence="4 5" key="1">
    <citation type="submission" date="2011-05" db="EMBL/GenBank/DDBJ databases">
        <title>Complete sequence of Desulfotomaculum carboxydivorans CO-1-SRB.</title>
        <authorList>
            <consortium name="US DOE Joint Genome Institute"/>
            <person name="Lucas S."/>
            <person name="Han J."/>
            <person name="Lapidus A."/>
            <person name="Cheng J.-F."/>
            <person name="Goodwin L."/>
            <person name="Pitluck S."/>
            <person name="Peters L."/>
            <person name="Mikhailova N."/>
            <person name="Lu M."/>
            <person name="Han C."/>
            <person name="Tapia R."/>
            <person name="Land M."/>
            <person name="Hauser L."/>
            <person name="Kyrpides N."/>
            <person name="Ivanova N."/>
            <person name="Pagani I."/>
            <person name="Stams A."/>
            <person name="Plugge C."/>
            <person name="Muyzer G."/>
            <person name="Kuever J."/>
            <person name="Parshina S."/>
            <person name="Ivanova A."/>
            <person name="Nazina T."/>
            <person name="Woyke T."/>
        </authorList>
    </citation>
    <scope>NUCLEOTIDE SEQUENCE [LARGE SCALE GENOMIC DNA]</scope>
    <source>
        <strain evidence="5">DSM 14880 / VKM B-2319 / CO-1-SRB</strain>
    </source>
</reference>
<dbReference type="PANTHER" id="PTHR30404">
    <property type="entry name" value="N-ACETYLMURAMOYL-L-ALANINE AMIDASE"/>
    <property type="match status" value="1"/>
</dbReference>
<dbReference type="Proteomes" id="UP000009226">
    <property type="component" value="Chromosome"/>
</dbReference>
<name>F6B8I2_DESCC</name>
<dbReference type="Pfam" id="PF01520">
    <property type="entry name" value="Amidase_3"/>
    <property type="match status" value="1"/>
</dbReference>
<evidence type="ECO:0000259" key="3">
    <source>
        <dbReference type="SMART" id="SM00646"/>
    </source>
</evidence>
<proteinExistence type="predicted"/>
<dbReference type="KEGG" id="dca:Desca_0669"/>
<dbReference type="SUPFAM" id="SSF53187">
    <property type="entry name" value="Zn-dependent exopeptidases"/>
    <property type="match status" value="1"/>
</dbReference>
<keyword evidence="1 4" id="KW-0378">Hydrolase</keyword>
<keyword evidence="5" id="KW-1185">Reference proteome</keyword>
<dbReference type="GO" id="GO:0009253">
    <property type="term" value="P:peptidoglycan catabolic process"/>
    <property type="evidence" value="ECO:0007669"/>
    <property type="project" value="InterPro"/>
</dbReference>
<protein>
    <submittedName>
        <fullName evidence="4">Cell wall hydrolase/autolysin</fullName>
    </submittedName>
</protein>
<organism evidence="4 5">
    <name type="scientific">Desulfotomaculum nigrificans (strain DSM 14880 / VKM B-2319 / CO-1-SRB)</name>
    <name type="common">Desulfotomaculum carboxydivorans</name>
    <dbReference type="NCBI Taxonomy" id="868595"/>
    <lineage>
        <taxon>Bacteria</taxon>
        <taxon>Bacillati</taxon>
        <taxon>Bacillota</taxon>
        <taxon>Clostridia</taxon>
        <taxon>Eubacteriales</taxon>
        <taxon>Desulfotomaculaceae</taxon>
        <taxon>Desulfotomaculum</taxon>
    </lineage>
</organism>
<dbReference type="InterPro" id="IPR050695">
    <property type="entry name" value="N-acetylmuramoyl_amidase_3"/>
</dbReference>
<dbReference type="RefSeq" id="WP_013809778.1">
    <property type="nucleotide sequence ID" value="NC_015565.1"/>
</dbReference>
<keyword evidence="2" id="KW-0472">Membrane</keyword>
<dbReference type="EMBL" id="CP002736">
    <property type="protein sequence ID" value="AEF93554.1"/>
    <property type="molecule type" value="Genomic_DNA"/>
</dbReference>
<evidence type="ECO:0000256" key="1">
    <source>
        <dbReference type="ARBA" id="ARBA00022801"/>
    </source>
</evidence>
<evidence type="ECO:0000313" key="5">
    <source>
        <dbReference type="Proteomes" id="UP000009226"/>
    </source>
</evidence>
<dbReference type="AlphaFoldDB" id="F6B8I2"/>
<dbReference type="InterPro" id="IPR002508">
    <property type="entry name" value="MurNAc-LAA_cat"/>
</dbReference>
<dbReference type="HOGENOM" id="CLU_014322_7_0_9"/>
<dbReference type="Gene3D" id="3.40.630.40">
    <property type="entry name" value="Zn-dependent exopeptidases"/>
    <property type="match status" value="1"/>
</dbReference>
<sequence>MYIKGPYYQSSKHNWIWLSLSLLIIGIVPLIVLLADKPYKLGNNSTKPAKKPLTGRVVIIDPGHGGSDPGACRAGVMEKDINLAIAKMVARGIASAGGPVHLTRETDKDFTRQGVYTKAAERYDLNKRIQLAKSFGGEIYVSVHVNAGPGEHSGAEVYYDPRRESSFKLASLIQEELNNVPGMPFRKPRAGQYYLFDNIDIPAVIVETGWICNNRERKMLQDPVHQARLAKAIERGILNFSRTSK</sequence>
<dbReference type="CDD" id="cd02696">
    <property type="entry name" value="MurNAc-LAA"/>
    <property type="match status" value="1"/>
</dbReference>